<keyword evidence="2" id="KW-1185">Reference proteome</keyword>
<proteinExistence type="predicted"/>
<protein>
    <submittedName>
        <fullName evidence="1">Uncharacterized protein</fullName>
    </submittedName>
</protein>
<comment type="caution">
    <text evidence="1">The sequence shown here is derived from an EMBL/GenBank/DDBJ whole genome shotgun (WGS) entry which is preliminary data.</text>
</comment>
<evidence type="ECO:0000313" key="1">
    <source>
        <dbReference type="EMBL" id="GBN27254.1"/>
    </source>
</evidence>
<dbReference type="EMBL" id="BGPR01204743">
    <property type="protein sequence ID" value="GBN27254.1"/>
    <property type="molecule type" value="Genomic_DNA"/>
</dbReference>
<accession>A0A4Y2MLH5</accession>
<dbReference type="AlphaFoldDB" id="A0A4Y2MLH5"/>
<name>A0A4Y2MLH5_ARAVE</name>
<dbReference type="OrthoDB" id="6766867at2759"/>
<dbReference type="PANTHER" id="PTHR46409">
    <property type="entry name" value="HTH PSQ-TYPE DOMAIN-CONTAINING PROTEIN"/>
    <property type="match status" value="1"/>
</dbReference>
<organism evidence="1 2">
    <name type="scientific">Araneus ventricosus</name>
    <name type="common">Orbweaver spider</name>
    <name type="synonym">Epeira ventricosa</name>
    <dbReference type="NCBI Taxonomy" id="182803"/>
    <lineage>
        <taxon>Eukaryota</taxon>
        <taxon>Metazoa</taxon>
        <taxon>Ecdysozoa</taxon>
        <taxon>Arthropoda</taxon>
        <taxon>Chelicerata</taxon>
        <taxon>Arachnida</taxon>
        <taxon>Araneae</taxon>
        <taxon>Araneomorphae</taxon>
        <taxon>Entelegynae</taxon>
        <taxon>Araneoidea</taxon>
        <taxon>Araneidae</taxon>
        <taxon>Araneus</taxon>
    </lineage>
</organism>
<sequence>MAGCEKLPVVSFTPIECMLYEVTNKKDFSTEKLLNAIECMLYEVTNKKDFSTDQLRLMEICESINCGQCRESLSKRKLRNVCHARWLATANRILRLYEADENPSEALLTLTTSL</sequence>
<dbReference type="PANTHER" id="PTHR46409:SF1">
    <property type="entry name" value="HTH PSQ-TYPE DOMAIN-CONTAINING PROTEIN"/>
    <property type="match status" value="1"/>
</dbReference>
<dbReference type="Proteomes" id="UP000499080">
    <property type="component" value="Unassembled WGS sequence"/>
</dbReference>
<reference evidence="1 2" key="1">
    <citation type="journal article" date="2019" name="Sci. Rep.">
        <title>Orb-weaving spider Araneus ventricosus genome elucidates the spidroin gene catalogue.</title>
        <authorList>
            <person name="Kono N."/>
            <person name="Nakamura H."/>
            <person name="Ohtoshi R."/>
            <person name="Moran D.A.P."/>
            <person name="Shinohara A."/>
            <person name="Yoshida Y."/>
            <person name="Fujiwara M."/>
            <person name="Mori M."/>
            <person name="Tomita M."/>
            <person name="Arakawa K."/>
        </authorList>
    </citation>
    <scope>NUCLEOTIDE SEQUENCE [LARGE SCALE GENOMIC DNA]</scope>
</reference>
<gene>
    <name evidence="1" type="ORF">AVEN_131018_1</name>
</gene>
<evidence type="ECO:0000313" key="2">
    <source>
        <dbReference type="Proteomes" id="UP000499080"/>
    </source>
</evidence>